<evidence type="ECO:0000256" key="7">
    <source>
        <dbReference type="HAMAP-Rule" id="MF_00135"/>
    </source>
</evidence>
<evidence type="ECO:0000256" key="5">
    <source>
        <dbReference type="ARBA" id="ARBA00023141"/>
    </source>
</evidence>
<accession>A0ABS6TD45</accession>
<evidence type="ECO:0000256" key="3">
    <source>
        <dbReference type="ARBA" id="ARBA00022605"/>
    </source>
</evidence>
<feature type="domain" description="N-(5'phosphoribosyl) anthranilate isomerase (PRAI)" evidence="8">
    <location>
        <begin position="4"/>
        <end position="192"/>
    </location>
</feature>
<evidence type="ECO:0000256" key="2">
    <source>
        <dbReference type="ARBA" id="ARBA00022272"/>
    </source>
</evidence>
<evidence type="ECO:0000256" key="1">
    <source>
        <dbReference type="ARBA" id="ARBA00001164"/>
    </source>
</evidence>
<dbReference type="Proteomes" id="UP000774130">
    <property type="component" value="Unassembled WGS sequence"/>
</dbReference>
<dbReference type="CDD" id="cd00405">
    <property type="entry name" value="PRAI"/>
    <property type="match status" value="1"/>
</dbReference>
<evidence type="ECO:0000256" key="6">
    <source>
        <dbReference type="ARBA" id="ARBA00023235"/>
    </source>
</evidence>
<dbReference type="InterPro" id="IPR001240">
    <property type="entry name" value="PRAI_dom"/>
</dbReference>
<keyword evidence="3 7" id="KW-0028">Amino-acid biosynthesis</keyword>
<keyword evidence="4 7" id="KW-0822">Tryptophan biosynthesis</keyword>
<dbReference type="HAMAP" id="MF_00135">
    <property type="entry name" value="PRAI"/>
    <property type="match status" value="1"/>
</dbReference>
<evidence type="ECO:0000313" key="9">
    <source>
        <dbReference type="EMBL" id="MBV7390859.1"/>
    </source>
</evidence>
<sequence>MTKVKICGLTTKAAVDTAVKYGADYLGFVFARSHRQILPAKVKRLTDQLPKKIKKVGVFVSPSLQELEAVIKIADLDLVQIHGTPLQEKASVPMIQALPGKSNQHYQVTAPYQYLLLDAPPKKYMGGSGETFDWHAVKKADLPKDNLWIAGGLDIQNVRAAIDYFSPETVDVSSGVETQQKKDLDKIMHFIQIVKGK</sequence>
<protein>
    <recommendedName>
        <fullName evidence="2 7">N-(5'-phosphoribosyl)anthranilate isomerase</fullName>
        <shortName evidence="7">PRAI</shortName>
        <ecNumber evidence="7">5.3.1.24</ecNumber>
    </recommendedName>
</protein>
<comment type="catalytic activity">
    <reaction evidence="1 7">
        <text>N-(5-phospho-beta-D-ribosyl)anthranilate = 1-(2-carboxyphenylamino)-1-deoxy-D-ribulose 5-phosphate</text>
        <dbReference type="Rhea" id="RHEA:21540"/>
        <dbReference type="ChEBI" id="CHEBI:18277"/>
        <dbReference type="ChEBI" id="CHEBI:58613"/>
        <dbReference type="EC" id="5.3.1.24"/>
    </reaction>
</comment>
<dbReference type="NCBIfam" id="NF002300">
    <property type="entry name" value="PRK01222.1-7"/>
    <property type="match status" value="1"/>
</dbReference>
<dbReference type="InterPro" id="IPR044643">
    <property type="entry name" value="TrpF_fam"/>
</dbReference>
<keyword evidence="5 7" id="KW-0057">Aromatic amino acid biosynthesis</keyword>
<dbReference type="PANTHER" id="PTHR42894">
    <property type="entry name" value="N-(5'-PHOSPHORIBOSYL)ANTHRANILATE ISOMERASE"/>
    <property type="match status" value="1"/>
</dbReference>
<keyword evidence="10" id="KW-1185">Reference proteome</keyword>
<evidence type="ECO:0000313" key="10">
    <source>
        <dbReference type="Proteomes" id="UP000774130"/>
    </source>
</evidence>
<dbReference type="Pfam" id="PF00697">
    <property type="entry name" value="PRAI"/>
    <property type="match status" value="1"/>
</dbReference>
<comment type="similarity">
    <text evidence="7">Belongs to the TrpF family.</text>
</comment>
<keyword evidence="6 7" id="KW-0413">Isomerase</keyword>
<comment type="caution">
    <text evidence="9">The sequence shown here is derived from an EMBL/GenBank/DDBJ whole genome shotgun (WGS) entry which is preliminary data.</text>
</comment>
<dbReference type="EC" id="5.3.1.24" evidence="7"/>
<organism evidence="9 10">
    <name type="scientific">Enterococcus alishanensis</name>
    <dbReference type="NCBI Taxonomy" id="1303817"/>
    <lineage>
        <taxon>Bacteria</taxon>
        <taxon>Bacillati</taxon>
        <taxon>Bacillota</taxon>
        <taxon>Bacilli</taxon>
        <taxon>Lactobacillales</taxon>
        <taxon>Enterococcaceae</taxon>
        <taxon>Enterococcus</taxon>
    </lineage>
</organism>
<dbReference type="EMBL" id="JAHUZB010000003">
    <property type="protein sequence ID" value="MBV7390859.1"/>
    <property type="molecule type" value="Genomic_DNA"/>
</dbReference>
<dbReference type="RefSeq" id="WP_218325908.1">
    <property type="nucleotide sequence ID" value="NZ_JAHUZB010000003.1"/>
</dbReference>
<evidence type="ECO:0000259" key="8">
    <source>
        <dbReference type="Pfam" id="PF00697"/>
    </source>
</evidence>
<evidence type="ECO:0000256" key="4">
    <source>
        <dbReference type="ARBA" id="ARBA00022822"/>
    </source>
</evidence>
<gene>
    <name evidence="7" type="primary">trpF</name>
    <name evidence="9" type="ORF">KUA55_09215</name>
</gene>
<comment type="pathway">
    <text evidence="7">Amino-acid biosynthesis; L-tryptophan biosynthesis; L-tryptophan from chorismate: step 3/5.</text>
</comment>
<dbReference type="PANTHER" id="PTHR42894:SF1">
    <property type="entry name" value="N-(5'-PHOSPHORIBOSYL)ANTHRANILATE ISOMERASE"/>
    <property type="match status" value="1"/>
</dbReference>
<reference evidence="9 10" key="1">
    <citation type="submission" date="2021-06" db="EMBL/GenBank/DDBJ databases">
        <title>Enterococcus alishanensis sp. nov., a novel lactic acid bacterium isolated from fresh coffee beans.</title>
        <authorList>
            <person name="Chen Y.-S."/>
        </authorList>
    </citation>
    <scope>NUCLEOTIDE SEQUENCE [LARGE SCALE GENOMIC DNA]</scope>
    <source>
        <strain evidence="9 10">ALS3</strain>
    </source>
</reference>
<dbReference type="GO" id="GO:0004640">
    <property type="term" value="F:phosphoribosylanthranilate isomerase activity"/>
    <property type="evidence" value="ECO:0007669"/>
    <property type="project" value="UniProtKB-EC"/>
</dbReference>
<name>A0ABS6TD45_9ENTE</name>
<proteinExistence type="inferred from homology"/>